<gene>
    <name evidence="1" type="ORF">D1115_09795</name>
</gene>
<organism evidence="1 2">
    <name type="scientific">Vibrio alfacsensis</name>
    <dbReference type="NCBI Taxonomy" id="1074311"/>
    <lineage>
        <taxon>Bacteria</taxon>
        <taxon>Pseudomonadati</taxon>
        <taxon>Pseudomonadota</taxon>
        <taxon>Gammaproteobacteria</taxon>
        <taxon>Vibrionales</taxon>
        <taxon>Vibrionaceae</taxon>
        <taxon>Vibrio</taxon>
    </lineage>
</organism>
<sequence>MITKLKQAIKSHRWLIISALVAYAAATGLVQYQSYLQDQTLQELQRTAERIKFKLKLVGIEQ</sequence>
<dbReference type="Proteomes" id="UP000262832">
    <property type="component" value="Chromosome I"/>
</dbReference>
<dbReference type="EMBL" id="CP032093">
    <property type="protein sequence ID" value="AXY01412.1"/>
    <property type="molecule type" value="Genomic_DNA"/>
</dbReference>
<reference evidence="1 2" key="1">
    <citation type="submission" date="2018-08" db="EMBL/GenBank/DDBJ databases">
        <title>Genomic taxonomy of the Vibrionaceae family.</title>
        <authorList>
            <person name="Gomez-Gil B."/>
            <person name="Tanaka M."/>
            <person name="Sawabe T."/>
            <person name="Enciso-Ibarra K."/>
        </authorList>
    </citation>
    <scope>NUCLEOTIDE SEQUENCE [LARGE SCALE GENOMIC DNA]</scope>
    <source>
        <strain evidence="1 2">CAIM 1831</strain>
    </source>
</reference>
<proteinExistence type="predicted"/>
<dbReference type="RefSeq" id="WP_128811179.1">
    <property type="nucleotide sequence ID" value="NZ_CP032093.1"/>
</dbReference>
<accession>A0ABM6YUF7</accession>
<evidence type="ECO:0000313" key="1">
    <source>
        <dbReference type="EMBL" id="AXY01412.1"/>
    </source>
</evidence>
<name>A0ABM6YUF7_9VIBR</name>
<protein>
    <submittedName>
        <fullName evidence="1">Uncharacterized protein</fullName>
    </submittedName>
</protein>
<evidence type="ECO:0000313" key="2">
    <source>
        <dbReference type="Proteomes" id="UP000262832"/>
    </source>
</evidence>
<keyword evidence="2" id="KW-1185">Reference proteome</keyword>